<gene>
    <name evidence="2" type="ORF">PSEBR_cmegm125</name>
</gene>
<feature type="transmembrane region" description="Helical" evidence="1">
    <location>
        <begin position="42"/>
        <end position="62"/>
    </location>
</feature>
<keyword evidence="1" id="KW-0472">Membrane</keyword>
<sequence>MPIFYVLSIAVASFYASLIICFWLAVRRVGKLKAAYRREWQVFNFDVIGTFWASLVIFWAAYDWLDLPTRGFESWECCFYAVISSIAAVGMGYFNGRERFTNPTHAGVAESALRFLAARHIITAAEVAHALRTMPQPITSGVKK</sequence>
<dbReference type="RefSeq" id="WP_013694364.1">
    <property type="nucleotide sequence ID" value="NC_015379.1"/>
</dbReference>
<name>F2KM67_PSEBN</name>
<protein>
    <recommendedName>
        <fullName evidence="4">Holin</fullName>
    </recommendedName>
</protein>
<dbReference type="Proteomes" id="UP000006692">
    <property type="component" value="Chromosome"/>
</dbReference>
<organism evidence="2 3">
    <name type="scientific">Pseudomonas brassicacearum (strain NFM421)</name>
    <dbReference type="NCBI Taxonomy" id="994484"/>
    <lineage>
        <taxon>Bacteria</taxon>
        <taxon>Pseudomonadati</taxon>
        <taxon>Pseudomonadota</taxon>
        <taxon>Gammaproteobacteria</taxon>
        <taxon>Pseudomonadales</taxon>
        <taxon>Pseudomonadaceae</taxon>
        <taxon>Pseudomonas</taxon>
    </lineage>
</organism>
<evidence type="ECO:0000313" key="3">
    <source>
        <dbReference type="Proteomes" id="UP000006692"/>
    </source>
</evidence>
<keyword evidence="1" id="KW-1133">Transmembrane helix</keyword>
<dbReference type="HOGENOM" id="CLU_140411_0_0_6"/>
<dbReference type="AlphaFoldDB" id="F2KM67"/>
<dbReference type="EMBL" id="CP002585">
    <property type="protein sequence ID" value="AEA71610.1"/>
    <property type="molecule type" value="Genomic_DNA"/>
</dbReference>
<reference key="2">
    <citation type="submission" date="2011-03" db="EMBL/GenBank/DDBJ databases">
        <title>Complete Genome Sequence of a beneficial plant roots-associated bacterium Pseudomonas brassicacearum.</title>
        <authorList>
            <person name="Ortet P."/>
            <person name="Barakat M."/>
            <person name="Lalaouna D."/>
            <person name="Fochesato S."/>
            <person name="Barbe V."/>
            <person name="Santaella C."/>
            <person name="Heulin T."/>
            <person name="Achouak W."/>
        </authorList>
    </citation>
    <scope>NUCLEOTIDE SEQUENCE</scope>
    <source>
        <strain>NFM421</strain>
    </source>
</reference>
<dbReference type="KEGG" id="pba:PSEBR_cmegm125"/>
<evidence type="ECO:0000256" key="1">
    <source>
        <dbReference type="SAM" id="Phobius"/>
    </source>
</evidence>
<proteinExistence type="predicted"/>
<dbReference type="STRING" id="994484.PSEBR_cmegm125"/>
<feature type="transmembrane region" description="Helical" evidence="1">
    <location>
        <begin position="6"/>
        <end position="26"/>
    </location>
</feature>
<keyword evidence="1" id="KW-0812">Transmembrane</keyword>
<accession>F2KM67</accession>
<evidence type="ECO:0008006" key="4">
    <source>
        <dbReference type="Google" id="ProtNLM"/>
    </source>
</evidence>
<reference evidence="2 3" key="1">
    <citation type="journal article" date="2011" name="J. Bacteriol.">
        <title>Complete genome sequence of a beneficial plant root-associated bacterium, Pseudomonas brassicacearum.</title>
        <authorList>
            <person name="Ortet P."/>
            <person name="Barakat M."/>
            <person name="Lalaouna D."/>
            <person name="Fochesato S."/>
            <person name="Barbe V."/>
            <person name="Vacherie B."/>
            <person name="Santaella C."/>
            <person name="Heulin T."/>
            <person name="Achouak W."/>
        </authorList>
    </citation>
    <scope>NUCLEOTIDE SEQUENCE [LARGE SCALE GENOMIC DNA]</scope>
    <source>
        <strain evidence="2 3">NFM421</strain>
    </source>
</reference>
<evidence type="ECO:0000313" key="2">
    <source>
        <dbReference type="EMBL" id="AEA71610.1"/>
    </source>
</evidence>
<feature type="transmembrane region" description="Helical" evidence="1">
    <location>
        <begin position="74"/>
        <end position="94"/>
    </location>
</feature>